<keyword evidence="5 8" id="KW-0812">Transmembrane</keyword>
<evidence type="ECO:0000256" key="1">
    <source>
        <dbReference type="ARBA" id="ARBA00004429"/>
    </source>
</evidence>
<evidence type="ECO:0000256" key="3">
    <source>
        <dbReference type="ARBA" id="ARBA00022448"/>
    </source>
</evidence>
<gene>
    <name evidence="10" type="ORF">FVF58_29340</name>
</gene>
<name>A0A5B0GR19_9BURK</name>
<evidence type="ECO:0000313" key="11">
    <source>
        <dbReference type="Proteomes" id="UP000325273"/>
    </source>
</evidence>
<keyword evidence="11" id="KW-1185">Reference proteome</keyword>
<proteinExistence type="inferred from homology"/>
<dbReference type="GO" id="GO:0006865">
    <property type="term" value="P:amino acid transport"/>
    <property type="evidence" value="ECO:0007669"/>
    <property type="project" value="TreeGrafter"/>
</dbReference>
<evidence type="ECO:0000313" key="10">
    <source>
        <dbReference type="EMBL" id="KAA1005329.1"/>
    </source>
</evidence>
<keyword evidence="6 8" id="KW-1133">Transmembrane helix</keyword>
<feature type="transmembrane region" description="Helical" evidence="8">
    <location>
        <begin position="53"/>
        <end position="76"/>
    </location>
</feature>
<comment type="subcellular location">
    <subcellularLocation>
        <location evidence="1">Cell inner membrane</location>
        <topology evidence="1">Multi-pass membrane protein</topology>
    </subcellularLocation>
    <subcellularLocation>
        <location evidence="8">Cell membrane</location>
        <topology evidence="8">Multi-pass membrane protein</topology>
    </subcellularLocation>
</comment>
<dbReference type="AlphaFoldDB" id="A0A5B0GR19"/>
<keyword evidence="4" id="KW-1003">Cell membrane</keyword>
<feature type="domain" description="ABC transmembrane type-1" evidence="9">
    <location>
        <begin position="17"/>
        <end position="205"/>
    </location>
</feature>
<protein>
    <submittedName>
        <fullName evidence="10">Amino acid ABC transporter permease</fullName>
    </submittedName>
</protein>
<dbReference type="InterPro" id="IPR000515">
    <property type="entry name" value="MetI-like"/>
</dbReference>
<dbReference type="GO" id="GO:0022857">
    <property type="term" value="F:transmembrane transporter activity"/>
    <property type="evidence" value="ECO:0007669"/>
    <property type="project" value="InterPro"/>
</dbReference>
<evidence type="ECO:0000256" key="6">
    <source>
        <dbReference type="ARBA" id="ARBA00022989"/>
    </source>
</evidence>
<dbReference type="PANTHER" id="PTHR30614">
    <property type="entry name" value="MEMBRANE COMPONENT OF AMINO ACID ABC TRANSPORTER"/>
    <property type="match status" value="1"/>
</dbReference>
<dbReference type="InterPro" id="IPR043429">
    <property type="entry name" value="ArtM/GltK/GlnP/TcyL/YhdX-like"/>
</dbReference>
<dbReference type="InterPro" id="IPR010065">
    <property type="entry name" value="AA_ABC_transptr_permease_3TM"/>
</dbReference>
<evidence type="ECO:0000259" key="9">
    <source>
        <dbReference type="PROSITE" id="PS50928"/>
    </source>
</evidence>
<keyword evidence="3 8" id="KW-0813">Transport</keyword>
<dbReference type="NCBIfam" id="TIGR01726">
    <property type="entry name" value="HEQRo_perm_3TM"/>
    <property type="match status" value="1"/>
</dbReference>
<evidence type="ECO:0000256" key="8">
    <source>
        <dbReference type="RuleBase" id="RU363032"/>
    </source>
</evidence>
<dbReference type="Gene3D" id="1.10.3720.10">
    <property type="entry name" value="MetI-like"/>
    <property type="match status" value="1"/>
</dbReference>
<evidence type="ECO:0000256" key="7">
    <source>
        <dbReference type="ARBA" id="ARBA00023136"/>
    </source>
</evidence>
<comment type="caution">
    <text evidence="10">The sequence shown here is derived from an EMBL/GenBank/DDBJ whole genome shotgun (WGS) entry which is preliminary data.</text>
</comment>
<organism evidence="10 11">
    <name type="scientific">Paraburkholderia panacisoli</name>
    <dbReference type="NCBI Taxonomy" id="2603818"/>
    <lineage>
        <taxon>Bacteria</taxon>
        <taxon>Pseudomonadati</taxon>
        <taxon>Pseudomonadota</taxon>
        <taxon>Betaproteobacteria</taxon>
        <taxon>Burkholderiales</taxon>
        <taxon>Burkholderiaceae</taxon>
        <taxon>Paraburkholderia</taxon>
    </lineage>
</organism>
<dbReference type="SUPFAM" id="SSF161098">
    <property type="entry name" value="MetI-like"/>
    <property type="match status" value="1"/>
</dbReference>
<reference evidence="10 11" key="1">
    <citation type="submission" date="2019-08" db="EMBL/GenBank/DDBJ databases">
        <title>Paraburkholderia sp. DCY113.</title>
        <authorList>
            <person name="Kang J."/>
        </authorList>
    </citation>
    <scope>NUCLEOTIDE SEQUENCE [LARGE SCALE GENOMIC DNA]</scope>
    <source>
        <strain evidence="10 11">DCY113</strain>
    </source>
</reference>
<feature type="transmembrane region" description="Helical" evidence="8">
    <location>
        <begin position="184"/>
        <end position="202"/>
    </location>
</feature>
<dbReference type="PROSITE" id="PS50928">
    <property type="entry name" value="ABC_TM1"/>
    <property type="match status" value="1"/>
</dbReference>
<dbReference type="GO" id="GO:0043190">
    <property type="term" value="C:ATP-binding cassette (ABC) transporter complex"/>
    <property type="evidence" value="ECO:0007669"/>
    <property type="project" value="InterPro"/>
</dbReference>
<keyword evidence="7 8" id="KW-0472">Membrane</keyword>
<dbReference type="InterPro" id="IPR035906">
    <property type="entry name" value="MetI-like_sf"/>
</dbReference>
<dbReference type="EMBL" id="VTUZ01000023">
    <property type="protein sequence ID" value="KAA1005329.1"/>
    <property type="molecule type" value="Genomic_DNA"/>
</dbReference>
<accession>A0A5B0GR19</accession>
<feature type="transmembrane region" description="Helical" evidence="8">
    <location>
        <begin position="16"/>
        <end position="41"/>
    </location>
</feature>
<evidence type="ECO:0000256" key="4">
    <source>
        <dbReference type="ARBA" id="ARBA00022475"/>
    </source>
</evidence>
<dbReference type="RefSeq" id="WP_149673275.1">
    <property type="nucleotide sequence ID" value="NZ_VTUZ01000023.1"/>
</dbReference>
<dbReference type="CDD" id="cd06261">
    <property type="entry name" value="TM_PBP2"/>
    <property type="match status" value="1"/>
</dbReference>
<dbReference type="Pfam" id="PF00528">
    <property type="entry name" value="BPD_transp_1"/>
    <property type="match status" value="1"/>
</dbReference>
<dbReference type="Proteomes" id="UP000325273">
    <property type="component" value="Unassembled WGS sequence"/>
</dbReference>
<evidence type="ECO:0000256" key="5">
    <source>
        <dbReference type="ARBA" id="ARBA00022692"/>
    </source>
</evidence>
<dbReference type="PANTHER" id="PTHR30614:SF34">
    <property type="entry name" value="BLR6398 PROTEIN"/>
    <property type="match status" value="1"/>
</dbReference>
<evidence type="ECO:0000256" key="2">
    <source>
        <dbReference type="ARBA" id="ARBA00010072"/>
    </source>
</evidence>
<comment type="similarity">
    <text evidence="2">Belongs to the binding-protein-dependent transport system permease family. HisMQ subfamily.</text>
</comment>
<sequence>MPGHLNVNHVEFLIDGALWTVVLSLVALIGGGLLGFVVALARISPRDTVRIVATGYVQLIQGTPLLVIMFVTYFGLPTIGVTISPLVAAGASLTLNVSAYLGEIWRGAIESVPKPQWEAAECLALSRTQRMFRVILPQAVKIATPPTVGFTVQIIKNTSLASVVGFVELARSGQIINNSLFQPFIVYLIIAAVYFCLCYPISRLSRSLERRTGFARALKLEAIAHD</sequence>